<organism evidence="4 5">
    <name type="scientific">Hominibacterium faecale</name>
    <dbReference type="NCBI Taxonomy" id="2839743"/>
    <lineage>
        <taxon>Bacteria</taxon>
        <taxon>Bacillati</taxon>
        <taxon>Bacillota</taxon>
        <taxon>Clostridia</taxon>
        <taxon>Peptostreptococcales</taxon>
        <taxon>Anaerovoracaceae</taxon>
        <taxon>Hominibacterium</taxon>
    </lineage>
</organism>
<name>A0A9J6QUJ4_9FIRM</name>
<dbReference type="GO" id="GO:0016787">
    <property type="term" value="F:hydrolase activity"/>
    <property type="evidence" value="ECO:0007669"/>
    <property type="project" value="UniProtKB-KW"/>
</dbReference>
<evidence type="ECO:0000313" key="4">
    <source>
        <dbReference type="EMBL" id="MCU7378619.1"/>
    </source>
</evidence>
<evidence type="ECO:0000313" key="5">
    <source>
        <dbReference type="Proteomes" id="UP001065549"/>
    </source>
</evidence>
<evidence type="ECO:0000256" key="1">
    <source>
        <dbReference type="ARBA" id="ARBA00008853"/>
    </source>
</evidence>
<sequence length="309" mass="34637">MSGLVYREEDRSVPIPPHEKSLQTVTADYWLQIHNKQALHGEGTCFDQDGNLYFTIIYEGKVCRIDAGTREVKTIFEDPERKCASVKIHKDGRLFISCLNRVKEGRVFAIRPDGSGYEDIVVGYSIDDLVFDEDGGFYFTELTGDATNPIGAVHYVTPDFKKVKPYMTGMAGPNGIAISPDYDVLWITESHTGRIHRVMLKGKNYTTKNVVYTITGFYGPDSCEVDGDGNLYIAVYGQGRVLVLNKNGLPIGQVLLPNREHNLWVTHTDIKPGTRQLYIIAADDTGDDGCWLFKTEAFAKANENSFQFK</sequence>
<dbReference type="InterPro" id="IPR011042">
    <property type="entry name" value="6-blade_b-propeller_TolB-like"/>
</dbReference>
<evidence type="ECO:0000256" key="2">
    <source>
        <dbReference type="ARBA" id="ARBA00022801"/>
    </source>
</evidence>
<dbReference type="EMBL" id="JAOSHN010000003">
    <property type="protein sequence ID" value="MCU7378619.1"/>
    <property type="molecule type" value="Genomic_DNA"/>
</dbReference>
<dbReference type="Pfam" id="PF08450">
    <property type="entry name" value="SGL"/>
    <property type="match status" value="1"/>
</dbReference>
<evidence type="ECO:0000259" key="3">
    <source>
        <dbReference type="Pfam" id="PF08450"/>
    </source>
</evidence>
<reference evidence="4" key="1">
    <citation type="submission" date="2022-09" db="EMBL/GenBank/DDBJ databases">
        <title>Culturomic study of gut microbiota in children with autism spectrum disorder.</title>
        <authorList>
            <person name="Efimov B.A."/>
            <person name="Chaplin A.V."/>
            <person name="Sokolova S.R."/>
            <person name="Pikina A.P."/>
            <person name="Korzhanova M."/>
            <person name="Belova V."/>
            <person name="Korostin D."/>
        </authorList>
    </citation>
    <scope>NUCLEOTIDE SEQUENCE</scope>
    <source>
        <strain evidence="4">ASD5510</strain>
    </source>
</reference>
<dbReference type="RefSeq" id="WP_253019992.1">
    <property type="nucleotide sequence ID" value="NZ_JAJAGH010000007.1"/>
</dbReference>
<dbReference type="InterPro" id="IPR051262">
    <property type="entry name" value="SMP-30/CGR1_Lactonase"/>
</dbReference>
<comment type="caution">
    <text evidence="4">The sequence shown here is derived from an EMBL/GenBank/DDBJ whole genome shotgun (WGS) entry which is preliminary data.</text>
</comment>
<dbReference type="InterPro" id="IPR013658">
    <property type="entry name" value="SGL"/>
</dbReference>
<dbReference type="PANTHER" id="PTHR47572:SF4">
    <property type="entry name" value="LACTONASE DRP35"/>
    <property type="match status" value="1"/>
</dbReference>
<keyword evidence="5" id="KW-1185">Reference proteome</keyword>
<feature type="domain" description="SMP-30/Gluconolactonase/LRE-like region" evidence="3">
    <location>
        <begin position="41"/>
        <end position="279"/>
    </location>
</feature>
<dbReference type="Proteomes" id="UP001065549">
    <property type="component" value="Unassembled WGS sequence"/>
</dbReference>
<protein>
    <submittedName>
        <fullName evidence="4">SMP-30/gluconolactonase/LRE family protein</fullName>
    </submittedName>
</protein>
<comment type="similarity">
    <text evidence="1">Belongs to the SMP-30/CGR1 family.</text>
</comment>
<accession>A0A9J6QUJ4</accession>
<proteinExistence type="inferred from homology"/>
<dbReference type="Gene3D" id="2.120.10.30">
    <property type="entry name" value="TolB, C-terminal domain"/>
    <property type="match status" value="1"/>
</dbReference>
<dbReference type="SUPFAM" id="SSF63829">
    <property type="entry name" value="Calcium-dependent phosphotriesterase"/>
    <property type="match status" value="1"/>
</dbReference>
<gene>
    <name evidence="4" type="ORF">OBO34_09660</name>
</gene>
<dbReference type="AlphaFoldDB" id="A0A9J6QUJ4"/>
<dbReference type="PANTHER" id="PTHR47572">
    <property type="entry name" value="LIPOPROTEIN-RELATED"/>
    <property type="match status" value="1"/>
</dbReference>
<keyword evidence="2" id="KW-0378">Hydrolase</keyword>